<dbReference type="RefSeq" id="WP_406721064.1">
    <property type="nucleotide sequence ID" value="NZ_CP135443.1"/>
</dbReference>
<proteinExistence type="predicted"/>
<keyword evidence="3" id="KW-1185">Reference proteome</keyword>
<keyword evidence="1" id="KW-0732">Signal</keyword>
<evidence type="ECO:0000313" key="3">
    <source>
        <dbReference type="Proteomes" id="UP001623290"/>
    </source>
</evidence>
<evidence type="ECO:0000313" key="2">
    <source>
        <dbReference type="EMBL" id="WRY34045.1"/>
    </source>
</evidence>
<sequence>MRALVLAFPLALLATVSQAEDATPPLDAAGFDARTTGKTITYSANGQAYGIEQYLPGHKVLWAFTESACKVGTWQQQGEEICFDYQDENGQQCWKFYDTDKGLKAQFMGDGGMSEPLISLSESETPLNCPGPDIGV</sequence>
<accession>A0ABZ1E052</accession>
<evidence type="ECO:0000256" key="1">
    <source>
        <dbReference type="SAM" id="SignalP"/>
    </source>
</evidence>
<organism evidence="2 3">
    <name type="scientific">Thioclava litoralis</name>
    <dbReference type="NCBI Taxonomy" id="3076557"/>
    <lineage>
        <taxon>Bacteria</taxon>
        <taxon>Pseudomonadati</taxon>
        <taxon>Pseudomonadota</taxon>
        <taxon>Alphaproteobacteria</taxon>
        <taxon>Rhodobacterales</taxon>
        <taxon>Paracoccaceae</taxon>
        <taxon>Thioclava</taxon>
    </lineage>
</organism>
<name>A0ABZ1E052_9RHOB</name>
<reference evidence="2 3" key="1">
    <citation type="submission" date="2023-09" db="EMBL/GenBank/DDBJ databases">
        <title>Thioclava shenzhenensis sp. nov., a multidrug resistant bacteria-antagonizing species isolated from coastal seawater.</title>
        <authorList>
            <person name="Long M."/>
        </authorList>
    </citation>
    <scope>NUCLEOTIDE SEQUENCE [LARGE SCALE GENOMIC DNA]</scope>
    <source>
        <strain evidence="2 3">FTW29</strain>
    </source>
</reference>
<feature type="signal peptide" evidence="1">
    <location>
        <begin position="1"/>
        <end position="19"/>
    </location>
</feature>
<gene>
    <name evidence="2" type="ORF">RPE78_01765</name>
</gene>
<feature type="chain" id="PRO_5047196042" evidence="1">
    <location>
        <begin position="20"/>
        <end position="136"/>
    </location>
</feature>
<dbReference type="EMBL" id="CP135443">
    <property type="protein sequence ID" value="WRY34045.1"/>
    <property type="molecule type" value="Genomic_DNA"/>
</dbReference>
<dbReference type="Proteomes" id="UP001623290">
    <property type="component" value="Chromosome"/>
</dbReference>
<protein>
    <submittedName>
        <fullName evidence="2">Uncharacterized protein</fullName>
    </submittedName>
</protein>